<evidence type="ECO:0000313" key="7">
    <source>
        <dbReference type="EMBL" id="KAJ8987000.1"/>
    </source>
</evidence>
<dbReference type="SUPFAM" id="SSF57701">
    <property type="entry name" value="Zn2/Cys6 DNA-binding domain"/>
    <property type="match status" value="1"/>
</dbReference>
<accession>A0AAN6IQR0</accession>
<dbReference type="Pfam" id="PF00172">
    <property type="entry name" value="Zn_clus"/>
    <property type="match status" value="1"/>
</dbReference>
<gene>
    <name evidence="7" type="primary">ZCF27</name>
    <name evidence="7" type="ORF">HRR80_008937</name>
</gene>
<dbReference type="InterPro" id="IPR036864">
    <property type="entry name" value="Zn2-C6_fun-type_DNA-bd_sf"/>
</dbReference>
<comment type="caution">
    <text evidence="7">The sequence shown here is derived from an EMBL/GenBank/DDBJ whole genome shotgun (WGS) entry which is preliminary data.</text>
</comment>
<proteinExistence type="predicted"/>
<evidence type="ECO:0000256" key="4">
    <source>
        <dbReference type="ARBA" id="ARBA00023242"/>
    </source>
</evidence>
<dbReference type="AlphaFoldDB" id="A0AAN6IQR0"/>
<evidence type="ECO:0000259" key="6">
    <source>
        <dbReference type="PROSITE" id="PS50048"/>
    </source>
</evidence>
<evidence type="ECO:0000256" key="1">
    <source>
        <dbReference type="ARBA" id="ARBA00023015"/>
    </source>
</evidence>
<dbReference type="PANTHER" id="PTHR47785">
    <property type="entry name" value="ZN(II)2CYS6 TRANSCRIPTION FACTOR (EUROFUNG)-RELATED-RELATED"/>
    <property type="match status" value="1"/>
</dbReference>
<evidence type="ECO:0000256" key="2">
    <source>
        <dbReference type="ARBA" id="ARBA00023125"/>
    </source>
</evidence>
<feature type="domain" description="Zn(2)-C6 fungal-type" evidence="6">
    <location>
        <begin position="32"/>
        <end position="62"/>
    </location>
</feature>
<feature type="region of interest" description="Disordered" evidence="5">
    <location>
        <begin position="1"/>
        <end position="23"/>
    </location>
</feature>
<protein>
    <submittedName>
        <fullName evidence="7">Zcf27p</fullName>
    </submittedName>
</protein>
<dbReference type="PROSITE" id="PS00463">
    <property type="entry name" value="ZN2_CY6_FUNGAL_1"/>
    <property type="match status" value="1"/>
</dbReference>
<keyword evidence="2" id="KW-0238">DNA-binding</keyword>
<organism evidence="7 8">
    <name type="scientific">Exophiala dermatitidis</name>
    <name type="common">Black yeast-like fungus</name>
    <name type="synonym">Wangiella dermatitidis</name>
    <dbReference type="NCBI Taxonomy" id="5970"/>
    <lineage>
        <taxon>Eukaryota</taxon>
        <taxon>Fungi</taxon>
        <taxon>Dikarya</taxon>
        <taxon>Ascomycota</taxon>
        <taxon>Pezizomycotina</taxon>
        <taxon>Eurotiomycetes</taxon>
        <taxon>Chaetothyriomycetidae</taxon>
        <taxon>Chaetothyriales</taxon>
        <taxon>Herpotrichiellaceae</taxon>
        <taxon>Exophiala</taxon>
    </lineage>
</organism>
<keyword evidence="1" id="KW-0805">Transcription regulation</keyword>
<dbReference type="SMART" id="SM00066">
    <property type="entry name" value="GAL4"/>
    <property type="match status" value="1"/>
</dbReference>
<evidence type="ECO:0000256" key="5">
    <source>
        <dbReference type="SAM" id="MobiDB-lite"/>
    </source>
</evidence>
<dbReference type="Gene3D" id="4.10.240.10">
    <property type="entry name" value="Zn(2)-C6 fungal-type DNA-binding domain"/>
    <property type="match status" value="1"/>
</dbReference>
<dbReference type="PANTHER" id="PTHR47785:SF5">
    <property type="entry name" value="ZN(II)2CYS6 TRANSCRIPTION FACTOR (EUROFUNG)"/>
    <property type="match status" value="1"/>
</dbReference>
<dbReference type="CDD" id="cd12148">
    <property type="entry name" value="fungal_TF_MHR"/>
    <property type="match status" value="1"/>
</dbReference>
<dbReference type="CDD" id="cd00067">
    <property type="entry name" value="GAL4"/>
    <property type="match status" value="1"/>
</dbReference>
<dbReference type="PROSITE" id="PS50048">
    <property type="entry name" value="ZN2_CY6_FUNGAL_2"/>
    <property type="match status" value="1"/>
</dbReference>
<reference evidence="7" key="1">
    <citation type="submission" date="2023-01" db="EMBL/GenBank/DDBJ databases">
        <title>Exophiala dermititidis isolated from Cystic Fibrosis Patient.</title>
        <authorList>
            <person name="Kurbessoian T."/>
            <person name="Crocker A."/>
            <person name="Murante D."/>
            <person name="Hogan D.A."/>
            <person name="Stajich J.E."/>
        </authorList>
    </citation>
    <scope>NUCLEOTIDE SEQUENCE</scope>
    <source>
        <strain evidence="7">Ex8</strain>
    </source>
</reference>
<evidence type="ECO:0000313" key="8">
    <source>
        <dbReference type="Proteomes" id="UP001161757"/>
    </source>
</evidence>
<dbReference type="GO" id="GO:0000981">
    <property type="term" value="F:DNA-binding transcription factor activity, RNA polymerase II-specific"/>
    <property type="evidence" value="ECO:0007669"/>
    <property type="project" value="InterPro"/>
</dbReference>
<sequence length="570" mass="64327">MEEVATSRTTSKRTAPTSRGSSAYARKRAVIACQVCRARRTKCDQKKPTCSFCESIGAECVSDPPALSAFDPASVAIIERLDRLERRFTAFADVPARTHLFCQQPFASSYLQHLPYQNVDQILNWPALQEDRLSVSPNASARFASSPSCVPWGQTEGIDPAAGNILDTVAQSGLVDRFFLHVHSRNPILDEKKTRALAQLIHDRGMIGWDTESCLMLLVWANGALGRPLPTPAQSERQYDQEQATALFLAAQQRLGPVLMTAGIMQAQCLFLAGVFLMSSLRPFDAWRMFLQALTMCRTFEKTMSCDATDTVAAESVYWSAWKSERELYRELWSSADPRGSGLAHDHPRQFPSLPADCEGESLHTWYFYLSEISAWRLESHVEEEIARFAAEGGGRGGLEGLTEIANSLMQQAREWQNSLAPKVSLQQQADEYDGDMLRLILRARVAYIQDKISWPFIYALLHDNMETESPKVRNWAAKGLSCHLHKLEIHRIQFYHRHHGTWVMIRSCARSTAILLAAARQPFSKTLLPSESDWRGAVEATLEMLRFWQPYVHGLREVVERLEALYSEL</sequence>
<evidence type="ECO:0000256" key="3">
    <source>
        <dbReference type="ARBA" id="ARBA00023163"/>
    </source>
</evidence>
<dbReference type="Proteomes" id="UP001161757">
    <property type="component" value="Unassembled WGS sequence"/>
</dbReference>
<dbReference type="GO" id="GO:0003677">
    <property type="term" value="F:DNA binding"/>
    <property type="evidence" value="ECO:0007669"/>
    <property type="project" value="UniProtKB-KW"/>
</dbReference>
<dbReference type="EMBL" id="JAJGCB010000029">
    <property type="protein sequence ID" value="KAJ8987000.1"/>
    <property type="molecule type" value="Genomic_DNA"/>
</dbReference>
<name>A0AAN6IQR0_EXODE</name>
<keyword evidence="4" id="KW-0539">Nucleus</keyword>
<keyword evidence="3" id="KW-0804">Transcription</keyword>
<dbReference type="GO" id="GO:0008270">
    <property type="term" value="F:zinc ion binding"/>
    <property type="evidence" value="ECO:0007669"/>
    <property type="project" value="InterPro"/>
</dbReference>
<dbReference type="InterPro" id="IPR053181">
    <property type="entry name" value="EcdB-like_regulator"/>
</dbReference>
<dbReference type="InterPro" id="IPR001138">
    <property type="entry name" value="Zn2Cys6_DnaBD"/>
</dbReference>
<feature type="compositionally biased region" description="Polar residues" evidence="5">
    <location>
        <begin position="1"/>
        <end position="21"/>
    </location>
</feature>